<name>A0A0R2F450_9LACO</name>
<keyword evidence="17" id="KW-1185">Reference proteome</keyword>
<evidence type="ECO:0000256" key="1">
    <source>
        <dbReference type="ARBA" id="ARBA00004496"/>
    </source>
</evidence>
<dbReference type="Gene3D" id="3.20.20.150">
    <property type="entry name" value="Divalent-metal-dependent TIM barrel enzymes"/>
    <property type="match status" value="1"/>
</dbReference>
<feature type="binding site" evidence="12">
    <location>
        <position position="299"/>
    </location>
    <ligand>
        <name>Mg(2+)</name>
        <dbReference type="ChEBI" id="CHEBI:18420"/>
        <label>1</label>
    </ligand>
</feature>
<dbReference type="GO" id="GO:0009045">
    <property type="term" value="F:xylose isomerase activity"/>
    <property type="evidence" value="ECO:0007669"/>
    <property type="project" value="UniProtKB-UniRule"/>
</dbReference>
<feature type="binding site" evidence="12">
    <location>
        <position position="370"/>
    </location>
    <ligand>
        <name>Mg(2+)</name>
        <dbReference type="ChEBI" id="CHEBI:18420"/>
        <label>1</label>
    </ligand>
</feature>
<accession>A0A0R2F450</accession>
<feature type="binding site" evidence="12">
    <location>
        <position position="302"/>
    </location>
    <ligand>
        <name>Mg(2+)</name>
        <dbReference type="ChEBI" id="CHEBI:18420"/>
        <label>2</label>
    </ligand>
</feature>
<sequence>MIQATNYKLKLLKTTPNFRRMDMTELFDFPKVAYLGGKKGLDFKAAKGYNFYNPEEEITANGTTKKMKDWLKFSVAYWHTMDQRLVDPFGEGTAQRPWDKEGEEGSMELALAKVDYMFEFMDKLGVEYFAFHDRDLAPEGNTLRETNANLDKVVDKIEQKMQETGKKLLWNTSSLFTNKRFVAGGATTPFADVFAYAGAQIKHSLEIAKRLGSESYVFWGGREGYESLLNTDTKRELDHIAAFFQLAVDYAKEIGYTGQFLLEPKPKEPTSHQYDTDAQTTIAFLKTYGLENDFKLNLEGNHAFLAGHTYEHEVRFTREAGLLGSLDANMGDKLIGWDIDEFPNDIYEATLVMYEFLKNGGLPTGGLNFDAKVRRQSFEAEDLFYGHMAGMDVYAAGLRVAAKILEDGYFEDVLKDRYSSFDSGIGADFEAGKVTFADLENYIIDTPDADVIAATKSGHLEAIKATLNNYIYSVLGARFN</sequence>
<evidence type="ECO:0000313" key="17">
    <source>
        <dbReference type="Proteomes" id="UP000051442"/>
    </source>
</evidence>
<keyword evidence="12" id="KW-0460">Magnesium</keyword>
<evidence type="ECO:0000256" key="13">
    <source>
        <dbReference type="RuleBase" id="RU000609"/>
    </source>
</evidence>
<feature type="binding site" evidence="12">
    <location>
        <position position="299"/>
    </location>
    <ligand>
        <name>Mg(2+)</name>
        <dbReference type="ChEBI" id="CHEBI:18420"/>
        <label>2</label>
    </ligand>
</feature>
<dbReference type="EC" id="5.3.1.5" evidence="4 12"/>
<dbReference type="SUPFAM" id="SSF51658">
    <property type="entry name" value="Xylose isomerase-like"/>
    <property type="match status" value="1"/>
</dbReference>
<dbReference type="PANTHER" id="PTHR48408:SF1">
    <property type="entry name" value="XYLOSE ISOMERASE"/>
    <property type="match status" value="1"/>
</dbReference>
<feature type="binding site" evidence="12">
    <location>
        <position position="338"/>
    </location>
    <ligand>
        <name>Mg(2+)</name>
        <dbReference type="ChEBI" id="CHEBI:18420"/>
        <label>2</label>
    </ligand>
</feature>
<dbReference type="InterPro" id="IPR013452">
    <property type="entry name" value="Xylose_isom_bac"/>
</dbReference>
<dbReference type="PROSITE" id="PS51415">
    <property type="entry name" value="XYLOSE_ISOMERASE"/>
    <property type="match status" value="1"/>
</dbReference>
<feature type="active site" evidence="12">
    <location>
        <position position="132"/>
    </location>
</feature>
<feature type="binding site" evidence="12">
    <location>
        <position position="340"/>
    </location>
    <ligand>
        <name>Mg(2+)</name>
        <dbReference type="ChEBI" id="CHEBI:18420"/>
        <label>2</label>
    </ligand>
</feature>
<keyword evidence="10 12" id="KW-0119">Carbohydrate metabolism</keyword>
<evidence type="ECO:0000313" key="16">
    <source>
        <dbReference type="EMBL" id="KRN23247.1"/>
    </source>
</evidence>
<evidence type="ECO:0000256" key="11">
    <source>
        <dbReference type="ARBA" id="ARBA00033659"/>
    </source>
</evidence>
<evidence type="ECO:0000259" key="15">
    <source>
        <dbReference type="Pfam" id="PF01261"/>
    </source>
</evidence>
<comment type="cofactor">
    <cofactor evidence="12">
        <name>Mg(2+)</name>
        <dbReference type="ChEBI" id="CHEBI:18420"/>
    </cofactor>
    <text evidence="12">Binds 2 magnesium ions per subunit.</text>
</comment>
<comment type="caution">
    <text evidence="16">The sequence shown here is derived from an EMBL/GenBank/DDBJ whole genome shotgun (WGS) entry which is preliminary data.</text>
</comment>
<evidence type="ECO:0000256" key="5">
    <source>
        <dbReference type="ARBA" id="ARBA00018232"/>
    </source>
</evidence>
<dbReference type="InterPro" id="IPR013022">
    <property type="entry name" value="Xyl_isomerase-like_TIM-brl"/>
</dbReference>
<comment type="similarity">
    <text evidence="2 12 13">Belongs to the xylose isomerase family.</text>
</comment>
<reference evidence="16 17" key="1">
    <citation type="journal article" date="2015" name="Genome Announc.">
        <title>Expanding the biotechnology potential of lactobacilli through comparative genomics of 213 strains and associated genera.</title>
        <authorList>
            <person name="Sun Z."/>
            <person name="Harris H.M."/>
            <person name="McCann A."/>
            <person name="Guo C."/>
            <person name="Argimon S."/>
            <person name="Zhang W."/>
            <person name="Yang X."/>
            <person name="Jeffery I.B."/>
            <person name="Cooney J.C."/>
            <person name="Kagawa T.F."/>
            <person name="Liu W."/>
            <person name="Song Y."/>
            <person name="Salvetti E."/>
            <person name="Wrobel A."/>
            <person name="Rasinkangas P."/>
            <person name="Parkhill J."/>
            <person name="Rea M.C."/>
            <person name="O'Sullivan O."/>
            <person name="Ritari J."/>
            <person name="Douillard F.P."/>
            <person name="Paul Ross R."/>
            <person name="Yang R."/>
            <person name="Briner A.E."/>
            <person name="Felis G.E."/>
            <person name="de Vos W.M."/>
            <person name="Barrangou R."/>
            <person name="Klaenhammer T.R."/>
            <person name="Caufield P.W."/>
            <person name="Cui Y."/>
            <person name="Zhang H."/>
            <person name="O'Toole P.W."/>
        </authorList>
    </citation>
    <scope>NUCLEOTIDE SEQUENCE [LARGE SCALE GENOMIC DNA]</scope>
    <source>
        <strain evidence="16 17">DSM 23365</strain>
    </source>
</reference>
<keyword evidence="8 12" id="KW-0479">Metal-binding</keyword>
<dbReference type="PRINTS" id="PR00688">
    <property type="entry name" value="XYLOSISMRASE"/>
</dbReference>
<organism evidence="16 17">
    <name type="scientific">Secundilactobacillus similis DSM 23365 = JCM 2765</name>
    <dbReference type="NCBI Taxonomy" id="1423804"/>
    <lineage>
        <taxon>Bacteria</taxon>
        <taxon>Bacillati</taxon>
        <taxon>Bacillota</taxon>
        <taxon>Bacilli</taxon>
        <taxon>Lactobacillales</taxon>
        <taxon>Lactobacillaceae</taxon>
        <taxon>Secundilactobacillus</taxon>
    </lineage>
</organism>
<keyword evidence="9 12" id="KW-0413">Isomerase</keyword>
<dbReference type="GO" id="GO:0000287">
    <property type="term" value="F:magnesium ion binding"/>
    <property type="evidence" value="ECO:0007669"/>
    <property type="project" value="UniProtKB-UniRule"/>
</dbReference>
<feature type="binding site" evidence="12">
    <location>
        <position position="263"/>
    </location>
    <ligand>
        <name>Mg(2+)</name>
        <dbReference type="ChEBI" id="CHEBI:18420"/>
        <label>1</label>
    </ligand>
</feature>
<evidence type="ECO:0000256" key="10">
    <source>
        <dbReference type="ARBA" id="ARBA00023277"/>
    </source>
</evidence>
<proteinExistence type="inferred from homology"/>
<evidence type="ECO:0000256" key="7">
    <source>
        <dbReference type="ARBA" id="ARBA00022629"/>
    </source>
</evidence>
<evidence type="ECO:0000256" key="2">
    <source>
        <dbReference type="ARBA" id="ARBA00005765"/>
    </source>
</evidence>
<gene>
    <name evidence="12" type="primary">xylA</name>
    <name evidence="16" type="ORF">FD14_GL000716</name>
</gene>
<feature type="active site" evidence="12">
    <location>
        <position position="135"/>
    </location>
</feature>
<dbReference type="PATRIC" id="fig|1423804.4.peg.768"/>
<evidence type="ECO:0000256" key="4">
    <source>
        <dbReference type="ARBA" id="ARBA00011958"/>
    </source>
</evidence>
<protein>
    <recommendedName>
        <fullName evidence="5 12">Xylose isomerase</fullName>
        <ecNumber evidence="4 12">5.3.1.5</ecNumber>
    </recommendedName>
</protein>
<dbReference type="InterPro" id="IPR036237">
    <property type="entry name" value="Xyl_isomerase-like_sf"/>
</dbReference>
<dbReference type="PANTHER" id="PTHR48408">
    <property type="match status" value="1"/>
</dbReference>
<dbReference type="NCBIfam" id="NF003998">
    <property type="entry name" value="PRK05474.1"/>
    <property type="match status" value="1"/>
</dbReference>
<evidence type="ECO:0000256" key="8">
    <source>
        <dbReference type="ARBA" id="ARBA00022723"/>
    </source>
</evidence>
<dbReference type="GO" id="GO:0042732">
    <property type="term" value="P:D-xylose metabolic process"/>
    <property type="evidence" value="ECO:0007669"/>
    <property type="project" value="UniProtKB-UniRule"/>
</dbReference>
<evidence type="ECO:0000256" key="3">
    <source>
        <dbReference type="ARBA" id="ARBA00011881"/>
    </source>
</evidence>
<dbReference type="STRING" id="1423804.FD14_GL000716"/>
<keyword evidence="7 12" id="KW-0859">Xylose metabolism</keyword>
<comment type="subunit">
    <text evidence="3 12 14">Homotetramer.</text>
</comment>
<comment type="subcellular location">
    <subcellularLocation>
        <location evidence="1 12 14">Cytoplasm</location>
    </subcellularLocation>
</comment>
<dbReference type="HAMAP" id="MF_00455">
    <property type="entry name" value="Xylose_isom_A"/>
    <property type="match status" value="1"/>
</dbReference>
<dbReference type="InterPro" id="IPR001998">
    <property type="entry name" value="Xylose_isomerase"/>
</dbReference>
<dbReference type="NCBIfam" id="TIGR02630">
    <property type="entry name" value="xylose_isom_A"/>
    <property type="match status" value="1"/>
</dbReference>
<comment type="catalytic activity">
    <reaction evidence="11 12 13">
        <text>alpha-D-xylose = alpha-D-xylulofuranose</text>
        <dbReference type="Rhea" id="RHEA:22816"/>
        <dbReference type="ChEBI" id="CHEBI:28518"/>
        <dbReference type="ChEBI" id="CHEBI:188998"/>
        <dbReference type="EC" id="5.3.1.5"/>
    </reaction>
</comment>
<evidence type="ECO:0000256" key="6">
    <source>
        <dbReference type="ARBA" id="ARBA00022490"/>
    </source>
</evidence>
<dbReference type="Proteomes" id="UP000051442">
    <property type="component" value="Unassembled WGS sequence"/>
</dbReference>
<feature type="binding site" evidence="12">
    <location>
        <position position="327"/>
    </location>
    <ligand>
        <name>Mg(2+)</name>
        <dbReference type="ChEBI" id="CHEBI:18420"/>
        <label>1</label>
    </ligand>
</feature>
<dbReference type="GO" id="GO:0005737">
    <property type="term" value="C:cytoplasm"/>
    <property type="evidence" value="ECO:0007669"/>
    <property type="project" value="UniProtKB-SubCell"/>
</dbReference>
<keyword evidence="6 12" id="KW-0963">Cytoplasm</keyword>
<dbReference type="EMBL" id="AYZM01000090">
    <property type="protein sequence ID" value="KRN23247.1"/>
    <property type="molecule type" value="Genomic_DNA"/>
</dbReference>
<dbReference type="Pfam" id="PF01261">
    <property type="entry name" value="AP_endonuc_2"/>
    <property type="match status" value="1"/>
</dbReference>
<evidence type="ECO:0000256" key="14">
    <source>
        <dbReference type="RuleBase" id="RU000610"/>
    </source>
</evidence>
<dbReference type="AlphaFoldDB" id="A0A0R2F450"/>
<feature type="domain" description="Xylose isomerase-like TIM barrel" evidence="15">
    <location>
        <begin position="120"/>
        <end position="312"/>
    </location>
</feature>
<evidence type="ECO:0000256" key="9">
    <source>
        <dbReference type="ARBA" id="ARBA00023235"/>
    </source>
</evidence>
<evidence type="ECO:0000256" key="12">
    <source>
        <dbReference type="HAMAP-Rule" id="MF_00455"/>
    </source>
</evidence>